<feature type="region of interest" description="Disordered" evidence="7">
    <location>
        <begin position="955"/>
        <end position="1028"/>
    </location>
</feature>
<dbReference type="CDD" id="cd13220">
    <property type="entry name" value="PH-GRAM_GRAMDC"/>
    <property type="match status" value="1"/>
</dbReference>
<comment type="subcellular location">
    <subcellularLocation>
        <location evidence="1">Membrane</location>
        <topology evidence="1">Single-pass membrane protein</topology>
    </subcellularLocation>
</comment>
<dbReference type="Proteomes" id="UP000435112">
    <property type="component" value="Unassembled WGS sequence"/>
</dbReference>
<dbReference type="InterPro" id="IPR004182">
    <property type="entry name" value="GRAM"/>
</dbReference>
<dbReference type="PROSITE" id="PS51778">
    <property type="entry name" value="VAST"/>
    <property type="match status" value="1"/>
</dbReference>
<dbReference type="PANTHER" id="PTHR23319:SF4">
    <property type="entry name" value="GRAM DOMAIN CONTAINING 1B, ISOFORM E"/>
    <property type="match status" value="1"/>
</dbReference>
<dbReference type="InterPro" id="IPR001060">
    <property type="entry name" value="FCH_dom"/>
</dbReference>
<dbReference type="PANTHER" id="PTHR23319">
    <property type="entry name" value="GRAM DOMAIN CONTAINING 1B, ISOFORM E"/>
    <property type="match status" value="1"/>
</dbReference>
<reference evidence="12 13" key="1">
    <citation type="submission" date="2018-09" db="EMBL/GenBank/DDBJ databases">
        <title>Genomic investigation of the strawberry pathogen Phytophthora fragariae indicates pathogenicity is determined by transcriptional variation in three key races.</title>
        <authorList>
            <person name="Adams T.M."/>
            <person name="Armitage A.D."/>
            <person name="Sobczyk M.K."/>
            <person name="Bates H.J."/>
            <person name="Dunwell J.M."/>
            <person name="Nellist C.F."/>
            <person name="Harrison R.J."/>
        </authorList>
    </citation>
    <scope>NUCLEOTIDE SEQUENCE [LARGE SCALE GENOMIC DNA]</scope>
    <source>
        <strain evidence="12 13">SCRP324</strain>
    </source>
</reference>
<dbReference type="InterPro" id="IPR051482">
    <property type="entry name" value="Cholesterol_transport"/>
</dbReference>
<feature type="compositionally biased region" description="Low complexity" evidence="7">
    <location>
        <begin position="264"/>
        <end position="277"/>
    </location>
</feature>
<comment type="caution">
    <text evidence="12">The sequence shown here is derived from an EMBL/GenBank/DDBJ whole genome shotgun (WGS) entry which is preliminary data.</text>
</comment>
<dbReference type="EMBL" id="QXFU01000003">
    <property type="protein sequence ID" value="KAE9048950.1"/>
    <property type="molecule type" value="Genomic_DNA"/>
</dbReference>
<dbReference type="SUPFAM" id="SSF103657">
    <property type="entry name" value="BAR/IMD domain-like"/>
    <property type="match status" value="2"/>
</dbReference>
<protein>
    <recommendedName>
        <fullName evidence="14">VASt domain-containing protein</fullName>
    </recommendedName>
</protein>
<feature type="compositionally biased region" description="Polar residues" evidence="7">
    <location>
        <begin position="1425"/>
        <end position="1438"/>
    </location>
</feature>
<evidence type="ECO:0000313" key="12">
    <source>
        <dbReference type="EMBL" id="KAE9048950.1"/>
    </source>
</evidence>
<dbReference type="Pfam" id="PF02893">
    <property type="entry name" value="GRAM"/>
    <property type="match status" value="1"/>
</dbReference>
<dbReference type="InterPro" id="IPR027267">
    <property type="entry name" value="AH/BAR_dom_sf"/>
</dbReference>
<feature type="chain" id="PRO_5025453083" description="VASt domain-containing protein" evidence="9">
    <location>
        <begin position="19"/>
        <end position="1515"/>
    </location>
</feature>
<dbReference type="InterPro" id="IPR031160">
    <property type="entry name" value="F_BAR_dom"/>
</dbReference>
<feature type="signal peptide" evidence="9">
    <location>
        <begin position="1"/>
        <end position="18"/>
    </location>
</feature>
<feature type="domain" description="VASt" evidence="11">
    <location>
        <begin position="1235"/>
        <end position="1394"/>
    </location>
</feature>
<feature type="coiled-coil region" evidence="6">
    <location>
        <begin position="814"/>
        <end position="841"/>
    </location>
</feature>
<evidence type="ECO:0000256" key="6">
    <source>
        <dbReference type="SAM" id="Coils"/>
    </source>
</evidence>
<evidence type="ECO:0000256" key="2">
    <source>
        <dbReference type="ARBA" id="ARBA00022692"/>
    </source>
</evidence>
<evidence type="ECO:0000313" key="13">
    <source>
        <dbReference type="Proteomes" id="UP000435112"/>
    </source>
</evidence>
<evidence type="ECO:0000256" key="8">
    <source>
        <dbReference type="SAM" id="Phobius"/>
    </source>
</evidence>
<feature type="compositionally biased region" description="Low complexity" evidence="7">
    <location>
        <begin position="1400"/>
        <end position="1411"/>
    </location>
</feature>
<feature type="region of interest" description="Disordered" evidence="7">
    <location>
        <begin position="1393"/>
        <end position="1438"/>
    </location>
</feature>
<keyword evidence="4 8" id="KW-0472">Membrane</keyword>
<feature type="compositionally biased region" description="Polar residues" evidence="7">
    <location>
        <begin position="1211"/>
        <end position="1220"/>
    </location>
</feature>
<dbReference type="SMART" id="SM00568">
    <property type="entry name" value="GRAM"/>
    <property type="match status" value="1"/>
</dbReference>
<dbReference type="GO" id="GO:0140268">
    <property type="term" value="C:endoplasmic reticulum-plasma membrane contact site"/>
    <property type="evidence" value="ECO:0007669"/>
    <property type="project" value="TreeGrafter"/>
</dbReference>
<evidence type="ECO:0008006" key="14">
    <source>
        <dbReference type="Google" id="ProtNLM"/>
    </source>
</evidence>
<feature type="compositionally biased region" description="Acidic residues" evidence="7">
    <location>
        <begin position="1015"/>
        <end position="1028"/>
    </location>
</feature>
<dbReference type="GO" id="GO:0005789">
    <property type="term" value="C:endoplasmic reticulum membrane"/>
    <property type="evidence" value="ECO:0007669"/>
    <property type="project" value="TreeGrafter"/>
</dbReference>
<accession>A0A6A3NU18</accession>
<feature type="transmembrane region" description="Helical" evidence="8">
    <location>
        <begin position="1458"/>
        <end position="1476"/>
    </location>
</feature>
<evidence type="ECO:0000256" key="1">
    <source>
        <dbReference type="ARBA" id="ARBA00004167"/>
    </source>
</evidence>
<evidence type="ECO:0000256" key="5">
    <source>
        <dbReference type="PROSITE-ProRule" id="PRU01077"/>
    </source>
</evidence>
<gene>
    <name evidence="12" type="ORF">PR002_g153</name>
</gene>
<dbReference type="Pfam" id="PF16016">
    <property type="entry name" value="VASt"/>
    <property type="match status" value="1"/>
</dbReference>
<sequence length="1515" mass="167986">MLLPLLVALLFLASPSSASPSPHAAYVVKLHPESPLPSQRVLYGEPQLYRVLDLQPDKVYDIKVSYPASQPSLFSLQVEQVLLPLPVAGEGKMDSISTNIAGNIMKSKTMPTRRRVLNTAKLRLHPKEMVTHESVRYRLEPSGVAMEVEFSLTAQVEGVRRPDSKLKIDECVFDIVVEEMLLEAFPRGTLVLIGWLVMLLAAQLQQYQLSVRNCSAPTFIVSVRKSASRVPSSSPPVRAAMEDSGDLKVETLPDVATDIRRQNSISSTTTTSKNSPTRGNSSPTARSDDGSVTSPHPAQTEGTYSTDLFRAFPRVCQKAKSGVQLCQAVSAFVTERATLESNYALSLLKLAQSAKAEDWSEQITECWATFQEAIDHLAQERLAFASTMQTAVVPGAKAYAAQQETQVQRLITEGTKVRWAQQQMTSSMDKAREKYERKCQEAIEITASMRKSDNSTAADVNSSSSDSSSDDVSSSKELTDKLAAGAGQLLTKMWDTTSAFGRNPLERQRSKLYSCLEEVIAAEKHYVQTVEYTNAQRLIFEREIKENLHAFQLTEEQRLEYLRDVLVRMQKAFVAMFSRSQQFVERMKVSVNKVDELVDIEKGFQSLGSQEEVDVDRADLSINPFYLRMTHIQAMSDNGQRMIGVINSVVTEFISSEARFSQALRKLLRTHESGGLTPPSDLFGTSSSNVNFNFLTDEGSTMASGWLTAKDQVKLLLEVHQEFQSLLAEPVSLSLATMKTEYESVRVSTQENFLKAHSTLCNESAAHQKLQHKLDTKSRDFAVTFSYMPGSTPVATNSYGIEVAQALKVLSANLRLFNERERRSEAKLRQLAEEIRLLQVQVSESSKSLRQTYQIYVQEIEVFISTYMKNEKYRLQVGKNSLQSLAKAVEHMLQGGTSVGNKALSEFEKINPNGDIAEFIRINRQPYERSKRIVPAYHGNDSLKEVMREYLSSLGTPSEFSDKNPRSPSSGSYSSGSISNGELVTSPEKSPRSTRNSSVVSAKDDPAAPANGSIAEDESPSNEDESAGLGIEQDEEFAEAQPLGVSDFQKKFKLDSPEQVVESFSCALYLTNFPFHGRLYLTRDRMCFSGWRDTIFVASFSEISLMEKKNTALIVPNAIEFTVKGEKLFFTSFVFRDECFQSIQQLRSIKKETEALMLDPTKQTEDAVDGNPTDGDSRRRRSSDELAAVAPSPKLTPVDPADAIPVEDSRPPSSLSSETAASLPAIPQTDALLSEFDLMLDEEVAFSVDVAFSKLWVESDAFSRRILSASGSTNISMPPWEKKSVSYTAYMVGPSVIPTAQTQRYAYAPGSRLIVSTTTCVSDVPYCDYFRVEHRWVFSATKKQGICLAQVGLRVQWSKSTWLKKQIESTTASEAKDSVKTWLSAATEATKEQSLAECDSGSAASESTSSTKQLPSRHEEKTAKDSPQQVTTTASPSTTLMQSATVPISSGLPTQLHPTFQVAAIICALMFIYTMYRVCAAMDQMQALTRESLIQQRRQQELLKDLLARLGKTGE</sequence>
<feature type="region of interest" description="Disordered" evidence="7">
    <location>
        <begin position="1158"/>
        <end position="1221"/>
    </location>
</feature>
<evidence type="ECO:0000256" key="4">
    <source>
        <dbReference type="ARBA" id="ARBA00023136"/>
    </source>
</evidence>
<evidence type="ECO:0000256" key="7">
    <source>
        <dbReference type="SAM" id="MobiDB-lite"/>
    </source>
</evidence>
<dbReference type="PROSITE" id="PS51741">
    <property type="entry name" value="F_BAR"/>
    <property type="match status" value="1"/>
</dbReference>
<evidence type="ECO:0000259" key="11">
    <source>
        <dbReference type="PROSITE" id="PS51778"/>
    </source>
</evidence>
<feature type="compositionally biased region" description="Polar residues" evidence="7">
    <location>
        <begin position="278"/>
        <end position="304"/>
    </location>
</feature>
<dbReference type="GO" id="GO:0120015">
    <property type="term" value="F:sterol transfer activity"/>
    <property type="evidence" value="ECO:0007669"/>
    <property type="project" value="TreeGrafter"/>
</dbReference>
<feature type="region of interest" description="Disordered" evidence="7">
    <location>
        <begin position="448"/>
        <end position="477"/>
    </location>
</feature>
<proteinExistence type="predicted"/>
<dbReference type="Gene3D" id="1.20.1270.60">
    <property type="entry name" value="Arfaptin homology (AH) domain/BAR domain"/>
    <property type="match status" value="2"/>
</dbReference>
<evidence type="ECO:0000256" key="9">
    <source>
        <dbReference type="SAM" id="SignalP"/>
    </source>
</evidence>
<dbReference type="SMART" id="SM00055">
    <property type="entry name" value="FCH"/>
    <property type="match status" value="1"/>
</dbReference>
<feature type="region of interest" description="Disordered" evidence="7">
    <location>
        <begin position="258"/>
        <end position="304"/>
    </location>
</feature>
<feature type="domain" description="F-BAR" evidence="10">
    <location>
        <begin position="301"/>
        <end position="599"/>
    </location>
</feature>
<organism evidence="12 13">
    <name type="scientific">Phytophthora rubi</name>
    <dbReference type="NCBI Taxonomy" id="129364"/>
    <lineage>
        <taxon>Eukaryota</taxon>
        <taxon>Sar</taxon>
        <taxon>Stramenopiles</taxon>
        <taxon>Oomycota</taxon>
        <taxon>Peronosporomycetes</taxon>
        <taxon>Peronosporales</taxon>
        <taxon>Peronosporaceae</taxon>
        <taxon>Phytophthora</taxon>
    </lineage>
</organism>
<dbReference type="InterPro" id="IPR011993">
    <property type="entry name" value="PH-like_dom_sf"/>
</dbReference>
<name>A0A6A3NU18_9STRA</name>
<keyword evidence="2 8" id="KW-0812">Transmembrane</keyword>
<keyword evidence="3 8" id="KW-1133">Transmembrane helix</keyword>
<keyword evidence="9" id="KW-0732">Signal</keyword>
<dbReference type="GO" id="GO:0032934">
    <property type="term" value="F:sterol binding"/>
    <property type="evidence" value="ECO:0007669"/>
    <property type="project" value="TreeGrafter"/>
</dbReference>
<feature type="compositionally biased region" description="Low complexity" evidence="7">
    <location>
        <begin position="454"/>
        <end position="472"/>
    </location>
</feature>
<dbReference type="Gene3D" id="2.30.29.30">
    <property type="entry name" value="Pleckstrin-homology domain (PH domain)/Phosphotyrosine-binding domain (PTB)"/>
    <property type="match status" value="1"/>
</dbReference>
<dbReference type="Pfam" id="PF00611">
    <property type="entry name" value="FCH"/>
    <property type="match status" value="1"/>
</dbReference>
<evidence type="ECO:0000259" key="10">
    <source>
        <dbReference type="PROSITE" id="PS51741"/>
    </source>
</evidence>
<dbReference type="OrthoDB" id="74360at2759"/>
<dbReference type="InterPro" id="IPR031968">
    <property type="entry name" value="VASt"/>
</dbReference>
<feature type="compositionally biased region" description="Low complexity" evidence="7">
    <location>
        <begin position="967"/>
        <end position="981"/>
    </location>
</feature>
<dbReference type="GO" id="GO:0005886">
    <property type="term" value="C:plasma membrane"/>
    <property type="evidence" value="ECO:0007669"/>
    <property type="project" value="TreeGrafter"/>
</dbReference>
<dbReference type="GO" id="GO:0032366">
    <property type="term" value="P:intracellular sterol transport"/>
    <property type="evidence" value="ECO:0007669"/>
    <property type="project" value="TreeGrafter"/>
</dbReference>
<keyword evidence="5 6" id="KW-0175">Coiled coil</keyword>
<evidence type="ECO:0000256" key="3">
    <source>
        <dbReference type="ARBA" id="ARBA00022989"/>
    </source>
</evidence>